<protein>
    <submittedName>
        <fullName evidence="3">Uncharacterized protein</fullName>
    </submittedName>
</protein>
<name>A0A914PMU6_9BILA</name>
<sequence>MFSNKNGKDVEQESVFATTSEAEAKGDGRGMNDDDGLGNKTATYANPLPFQVVNDPTVLDYEYHIEEDENSTRPGCTTYTATVKWTVKTAR</sequence>
<feature type="compositionally biased region" description="Basic and acidic residues" evidence="1">
    <location>
        <begin position="22"/>
        <end position="32"/>
    </location>
</feature>
<dbReference type="Proteomes" id="UP000887578">
    <property type="component" value="Unplaced"/>
</dbReference>
<dbReference type="AlphaFoldDB" id="A0A914PMU6"/>
<organism evidence="2 3">
    <name type="scientific">Panagrolaimus davidi</name>
    <dbReference type="NCBI Taxonomy" id="227884"/>
    <lineage>
        <taxon>Eukaryota</taxon>
        <taxon>Metazoa</taxon>
        <taxon>Ecdysozoa</taxon>
        <taxon>Nematoda</taxon>
        <taxon>Chromadorea</taxon>
        <taxon>Rhabditida</taxon>
        <taxon>Tylenchina</taxon>
        <taxon>Panagrolaimomorpha</taxon>
        <taxon>Panagrolaimoidea</taxon>
        <taxon>Panagrolaimidae</taxon>
        <taxon>Panagrolaimus</taxon>
    </lineage>
</organism>
<keyword evidence="2" id="KW-1185">Reference proteome</keyword>
<evidence type="ECO:0000313" key="3">
    <source>
        <dbReference type="WBParaSite" id="PDA_v2.g19344.t1"/>
    </source>
</evidence>
<feature type="compositionally biased region" description="Basic and acidic residues" evidence="1">
    <location>
        <begin position="1"/>
        <end position="11"/>
    </location>
</feature>
<feature type="region of interest" description="Disordered" evidence="1">
    <location>
        <begin position="1"/>
        <end position="44"/>
    </location>
</feature>
<proteinExistence type="predicted"/>
<accession>A0A914PMU6</accession>
<dbReference type="WBParaSite" id="PDA_v2.g19344.t1">
    <property type="protein sequence ID" value="PDA_v2.g19344.t1"/>
    <property type="gene ID" value="PDA_v2.g19344"/>
</dbReference>
<evidence type="ECO:0000313" key="2">
    <source>
        <dbReference type="Proteomes" id="UP000887578"/>
    </source>
</evidence>
<evidence type="ECO:0000256" key="1">
    <source>
        <dbReference type="SAM" id="MobiDB-lite"/>
    </source>
</evidence>
<reference evidence="3" key="1">
    <citation type="submission" date="2022-11" db="UniProtKB">
        <authorList>
            <consortium name="WormBaseParasite"/>
        </authorList>
    </citation>
    <scope>IDENTIFICATION</scope>
</reference>